<gene>
    <name evidence="2" type="ORF">FB45DRAFT_1019981</name>
</gene>
<dbReference type="EMBL" id="JARKIF010000002">
    <property type="protein sequence ID" value="KAJ7647769.1"/>
    <property type="molecule type" value="Genomic_DNA"/>
</dbReference>
<proteinExistence type="predicted"/>
<evidence type="ECO:0000313" key="3">
    <source>
        <dbReference type="Proteomes" id="UP001221142"/>
    </source>
</evidence>
<keyword evidence="3" id="KW-1185">Reference proteome</keyword>
<accession>A0AAD7CG68</accession>
<sequence>MTTNASLTPISTLATTNASLIPVSTSVTRHTDYYLDSVVFEVQNTIYRVPRFQFERHSSIFAATFSLPPADDVAEGSSEAKPLKLEGINRLDFERLLKVLYPLTPVFKTPNLTNTEWLSVLKMANMWDFLEVRELAIEKLGDHATSSDCVERILLGRQYNVSSWARSGYADLAKRETSISVEDAAKIGLEATVQIFKLRESLLKTDSLKTLELGDLFKAELQQMDSAHDPSSPPLPALPGPDVKINFNTSVPLESGKNKKLRVRFPAPSSTTSALPTSPFSFNPATPAVATTSS</sequence>
<organism evidence="2 3">
    <name type="scientific">Roridomyces roridus</name>
    <dbReference type="NCBI Taxonomy" id="1738132"/>
    <lineage>
        <taxon>Eukaryota</taxon>
        <taxon>Fungi</taxon>
        <taxon>Dikarya</taxon>
        <taxon>Basidiomycota</taxon>
        <taxon>Agaricomycotina</taxon>
        <taxon>Agaricomycetes</taxon>
        <taxon>Agaricomycetidae</taxon>
        <taxon>Agaricales</taxon>
        <taxon>Marasmiineae</taxon>
        <taxon>Mycenaceae</taxon>
        <taxon>Roridomyces</taxon>
    </lineage>
</organism>
<protein>
    <recommendedName>
        <fullName evidence="4">BTB domain-containing protein</fullName>
    </recommendedName>
</protein>
<comment type="caution">
    <text evidence="2">The sequence shown here is derived from an EMBL/GenBank/DDBJ whole genome shotgun (WGS) entry which is preliminary data.</text>
</comment>
<dbReference type="Proteomes" id="UP001221142">
    <property type="component" value="Unassembled WGS sequence"/>
</dbReference>
<evidence type="ECO:0000256" key="1">
    <source>
        <dbReference type="SAM" id="MobiDB-lite"/>
    </source>
</evidence>
<dbReference type="InterPro" id="IPR011333">
    <property type="entry name" value="SKP1/BTB/POZ_sf"/>
</dbReference>
<feature type="region of interest" description="Disordered" evidence="1">
    <location>
        <begin position="224"/>
        <end position="243"/>
    </location>
</feature>
<evidence type="ECO:0008006" key="4">
    <source>
        <dbReference type="Google" id="ProtNLM"/>
    </source>
</evidence>
<reference evidence="2" key="1">
    <citation type="submission" date="2023-03" db="EMBL/GenBank/DDBJ databases">
        <title>Massive genome expansion in bonnet fungi (Mycena s.s.) driven by repeated elements and novel gene families across ecological guilds.</title>
        <authorList>
            <consortium name="Lawrence Berkeley National Laboratory"/>
            <person name="Harder C.B."/>
            <person name="Miyauchi S."/>
            <person name="Viragh M."/>
            <person name="Kuo A."/>
            <person name="Thoen E."/>
            <person name="Andreopoulos B."/>
            <person name="Lu D."/>
            <person name="Skrede I."/>
            <person name="Drula E."/>
            <person name="Henrissat B."/>
            <person name="Morin E."/>
            <person name="Kohler A."/>
            <person name="Barry K."/>
            <person name="LaButti K."/>
            <person name="Morin E."/>
            <person name="Salamov A."/>
            <person name="Lipzen A."/>
            <person name="Mereny Z."/>
            <person name="Hegedus B."/>
            <person name="Baldrian P."/>
            <person name="Stursova M."/>
            <person name="Weitz H."/>
            <person name="Taylor A."/>
            <person name="Grigoriev I.V."/>
            <person name="Nagy L.G."/>
            <person name="Martin F."/>
            <person name="Kauserud H."/>
        </authorList>
    </citation>
    <scope>NUCLEOTIDE SEQUENCE</scope>
    <source>
        <strain evidence="2">9284</strain>
    </source>
</reference>
<evidence type="ECO:0000313" key="2">
    <source>
        <dbReference type="EMBL" id="KAJ7647769.1"/>
    </source>
</evidence>
<dbReference type="AlphaFoldDB" id="A0AAD7CG68"/>
<name>A0AAD7CG68_9AGAR</name>
<feature type="compositionally biased region" description="Low complexity" evidence="1">
    <location>
        <begin position="265"/>
        <end position="282"/>
    </location>
</feature>
<dbReference type="SUPFAM" id="SSF54695">
    <property type="entry name" value="POZ domain"/>
    <property type="match status" value="1"/>
</dbReference>
<feature type="region of interest" description="Disordered" evidence="1">
    <location>
        <begin position="258"/>
        <end position="294"/>
    </location>
</feature>
<dbReference type="Gene3D" id="3.30.710.10">
    <property type="entry name" value="Potassium Channel Kv1.1, Chain A"/>
    <property type="match status" value="1"/>
</dbReference>